<dbReference type="KEGG" id="cfu:CFU_1113"/>
<sequence length="38" mass="4101">MPTGCARLTAGSKIMRLAIIARKLDGSHREPIAHEPSD</sequence>
<reference evidence="1 2" key="3">
    <citation type="journal article" date="2008" name="FEMS Microbiol. Ecol.">
        <title>Identification and characterization of genes underlying chitinolysis in Collimonas fungivorans Ter331.</title>
        <authorList>
            <person name="Fritsche K."/>
            <person name="de Boer W."/>
            <person name="Gerards S."/>
            <person name="van den Berg M."/>
            <person name="van Veen J.A."/>
            <person name="Leveau J.H."/>
        </authorList>
    </citation>
    <scope>NUCLEOTIDE SEQUENCE [LARGE SCALE GENOMIC DNA]</scope>
    <source>
        <strain evidence="1 2">Ter331</strain>
    </source>
</reference>
<evidence type="ECO:0000313" key="1">
    <source>
        <dbReference type="EMBL" id="AEK60945.1"/>
    </source>
</evidence>
<accession>G0AJ12</accession>
<reference evidence="1 2" key="1">
    <citation type="journal article" date="2004" name="Environ. Microbiol.">
        <title>Phylogeny-function analysis of (meta)genomic libraries: screening for expression of ribosomal RNA genes by large-insert library fluorescent in situ hybridization (LIL-FISH).</title>
        <authorList>
            <person name="Leveau J.H."/>
            <person name="Gerards S."/>
            <person name="de Boer W."/>
            <person name="van Veen J.A."/>
        </authorList>
    </citation>
    <scope>NUCLEOTIDE SEQUENCE [LARGE SCALE GENOMIC DNA]</scope>
    <source>
        <strain evidence="1 2">Ter331</strain>
    </source>
</reference>
<protein>
    <submittedName>
        <fullName evidence="1">Uncharacterized protein</fullName>
    </submittedName>
</protein>
<reference evidence="1 2" key="5">
    <citation type="journal article" date="2011" name="ISME J.">
        <title>Dual transcriptional profiling of a bacterial/fungal confrontation: Collimonas fungivorans versus Aspergillus niger.</title>
        <authorList>
            <person name="Mela F."/>
            <person name="Fritsche K."/>
            <person name="de Boer W."/>
            <person name="van Veen J.A."/>
            <person name="de Graaff L.H."/>
            <person name="van den Berg M."/>
            <person name="Leveau J.H."/>
        </authorList>
    </citation>
    <scope>NUCLEOTIDE SEQUENCE [LARGE SCALE GENOMIC DNA]</scope>
    <source>
        <strain evidence="1 2">Ter331</strain>
    </source>
</reference>
<keyword evidence="2" id="KW-1185">Reference proteome</keyword>
<reference evidence="1 2" key="4">
    <citation type="journal article" date="2010" name="Environ. Microbiol.">
        <title>The bacterial genus Collimonas: mycophagy, weathering and other adaptive solutions to life in oligotrophic soil environments.</title>
        <authorList>
            <person name="Leveau J.H."/>
            <person name="Uroz S."/>
            <person name="de Boer W."/>
        </authorList>
    </citation>
    <scope>NUCLEOTIDE SEQUENCE [LARGE SCALE GENOMIC DNA]</scope>
    <source>
        <strain evidence="1 2">Ter331</strain>
    </source>
</reference>
<evidence type="ECO:0000313" key="2">
    <source>
        <dbReference type="Proteomes" id="UP000008392"/>
    </source>
</evidence>
<gene>
    <name evidence="1" type="ordered locus">CFU_1113</name>
</gene>
<dbReference type="AlphaFoldDB" id="G0AJ12"/>
<reference evidence="2" key="6">
    <citation type="submission" date="2011-05" db="EMBL/GenBank/DDBJ databases">
        <title>Complete sequence of Collimonas fungivorans Ter331.</title>
        <authorList>
            <person name="Leveau J.H."/>
        </authorList>
    </citation>
    <scope>NUCLEOTIDE SEQUENCE [LARGE SCALE GENOMIC DNA]</scope>
    <source>
        <strain evidence="2">Ter331</strain>
    </source>
</reference>
<reference evidence="1 2" key="2">
    <citation type="journal article" date="2006" name="J. Microbiol. Methods">
        <title>Genomic flank-sequencing of plasposon insertion sites for rapid identification of functional genes.</title>
        <authorList>
            <person name="Leveau J.H."/>
            <person name="Gerards S."/>
            <person name="Fritsche K."/>
            <person name="Zondag G."/>
            <person name="van Veen J.A."/>
        </authorList>
    </citation>
    <scope>NUCLEOTIDE SEQUENCE [LARGE SCALE GENOMIC DNA]</scope>
    <source>
        <strain evidence="1 2">Ter331</strain>
    </source>
</reference>
<dbReference type="EMBL" id="CP002745">
    <property type="protein sequence ID" value="AEK60945.1"/>
    <property type="molecule type" value="Genomic_DNA"/>
</dbReference>
<name>G0AJ12_COLFT</name>
<organism evidence="1 2">
    <name type="scientific">Collimonas fungivorans (strain Ter331)</name>
    <dbReference type="NCBI Taxonomy" id="1005048"/>
    <lineage>
        <taxon>Bacteria</taxon>
        <taxon>Pseudomonadati</taxon>
        <taxon>Pseudomonadota</taxon>
        <taxon>Betaproteobacteria</taxon>
        <taxon>Burkholderiales</taxon>
        <taxon>Oxalobacteraceae</taxon>
        <taxon>Collimonas</taxon>
    </lineage>
</organism>
<dbReference type="Proteomes" id="UP000008392">
    <property type="component" value="Chromosome"/>
</dbReference>
<dbReference type="HOGENOM" id="CLU_3326839_0_0_4"/>
<proteinExistence type="predicted"/>